<feature type="non-terminal residue" evidence="2">
    <location>
        <position position="1"/>
    </location>
</feature>
<evidence type="ECO:0000313" key="4">
    <source>
        <dbReference type="Proteomes" id="UP000681720"/>
    </source>
</evidence>
<protein>
    <submittedName>
        <fullName evidence="2">Uncharacterized protein</fullName>
    </submittedName>
</protein>
<reference evidence="2" key="1">
    <citation type="submission" date="2021-02" db="EMBL/GenBank/DDBJ databases">
        <authorList>
            <person name="Nowell W R."/>
        </authorList>
    </citation>
    <scope>NUCLEOTIDE SEQUENCE</scope>
</reference>
<dbReference type="Proteomes" id="UP000681720">
    <property type="component" value="Unassembled WGS sequence"/>
</dbReference>
<comment type="caution">
    <text evidence="2">The sequence shown here is derived from an EMBL/GenBank/DDBJ whole genome shotgun (WGS) entry which is preliminary data.</text>
</comment>
<sequence length="41" mass="4372">MHANLTIGGGPQMHIKTSSPGGGICSRNISSLIKPFEYFHS</sequence>
<dbReference type="EMBL" id="CAJOBH010128949">
    <property type="protein sequence ID" value="CAF4747883.1"/>
    <property type="molecule type" value="Genomic_DNA"/>
</dbReference>
<dbReference type="Proteomes" id="UP000681967">
    <property type="component" value="Unassembled WGS sequence"/>
</dbReference>
<dbReference type="AlphaFoldDB" id="A0A8S2Z2D5"/>
<evidence type="ECO:0000313" key="2">
    <source>
        <dbReference type="EMBL" id="CAF4600423.1"/>
    </source>
</evidence>
<accession>A0A8S2Z2D5</accession>
<organism evidence="2 4">
    <name type="scientific">Rotaria magnacalcarata</name>
    <dbReference type="NCBI Taxonomy" id="392030"/>
    <lineage>
        <taxon>Eukaryota</taxon>
        <taxon>Metazoa</taxon>
        <taxon>Spiralia</taxon>
        <taxon>Gnathifera</taxon>
        <taxon>Rotifera</taxon>
        <taxon>Eurotatoria</taxon>
        <taxon>Bdelloidea</taxon>
        <taxon>Philodinida</taxon>
        <taxon>Philodinidae</taxon>
        <taxon>Rotaria</taxon>
    </lineage>
</organism>
<feature type="region of interest" description="Disordered" evidence="1">
    <location>
        <begin position="1"/>
        <end position="21"/>
    </location>
</feature>
<proteinExistence type="predicted"/>
<evidence type="ECO:0000313" key="3">
    <source>
        <dbReference type="EMBL" id="CAF4747883.1"/>
    </source>
</evidence>
<evidence type="ECO:0000256" key="1">
    <source>
        <dbReference type="SAM" id="MobiDB-lite"/>
    </source>
</evidence>
<gene>
    <name evidence="3" type="ORF">BYL167_LOCUS45972</name>
    <name evidence="2" type="ORF">GIL414_LOCUS38898</name>
</gene>
<dbReference type="EMBL" id="CAJOBJ010103954">
    <property type="protein sequence ID" value="CAF4600423.1"/>
    <property type="molecule type" value="Genomic_DNA"/>
</dbReference>
<name>A0A8S2Z2D5_9BILA</name>